<feature type="domain" description="Apple" evidence="2">
    <location>
        <begin position="242"/>
        <end position="309"/>
    </location>
</feature>
<keyword evidence="1" id="KW-0732">Signal</keyword>
<gene>
    <name evidence="3" type="ORF">TWF730_004540</name>
</gene>
<organism evidence="3 4">
    <name type="scientific">Orbilia blumenaviensis</name>
    <dbReference type="NCBI Taxonomy" id="1796055"/>
    <lineage>
        <taxon>Eukaryota</taxon>
        <taxon>Fungi</taxon>
        <taxon>Dikarya</taxon>
        <taxon>Ascomycota</taxon>
        <taxon>Pezizomycotina</taxon>
        <taxon>Orbiliomycetes</taxon>
        <taxon>Orbiliales</taxon>
        <taxon>Orbiliaceae</taxon>
        <taxon>Orbilia</taxon>
    </lineage>
</organism>
<accession>A0AAV9TZ03</accession>
<dbReference type="Proteomes" id="UP001373714">
    <property type="component" value="Unassembled WGS sequence"/>
</dbReference>
<feature type="chain" id="PRO_5043552846" description="Apple domain-containing protein" evidence="1">
    <location>
        <begin position="21"/>
        <end position="337"/>
    </location>
</feature>
<keyword evidence="4" id="KW-1185">Reference proteome</keyword>
<name>A0AAV9TZ03_9PEZI</name>
<feature type="signal peptide" evidence="1">
    <location>
        <begin position="1"/>
        <end position="20"/>
    </location>
</feature>
<proteinExistence type="predicted"/>
<evidence type="ECO:0000256" key="1">
    <source>
        <dbReference type="SAM" id="SignalP"/>
    </source>
</evidence>
<protein>
    <recommendedName>
        <fullName evidence="2">Apple domain-containing protein</fullName>
    </recommendedName>
</protein>
<evidence type="ECO:0000259" key="2">
    <source>
        <dbReference type="PROSITE" id="PS50948"/>
    </source>
</evidence>
<evidence type="ECO:0000313" key="3">
    <source>
        <dbReference type="EMBL" id="KAK6331458.1"/>
    </source>
</evidence>
<dbReference type="AlphaFoldDB" id="A0AAV9TZ03"/>
<dbReference type="PROSITE" id="PS50948">
    <property type="entry name" value="PAN"/>
    <property type="match status" value="1"/>
</dbReference>
<reference evidence="3 4" key="1">
    <citation type="submission" date="2019-10" db="EMBL/GenBank/DDBJ databases">
        <authorList>
            <person name="Palmer J.M."/>
        </authorList>
    </citation>
    <scope>NUCLEOTIDE SEQUENCE [LARGE SCALE GENOMIC DNA]</scope>
    <source>
        <strain evidence="3 4">TWF730</strain>
    </source>
</reference>
<comment type="caution">
    <text evidence="3">The sequence shown here is derived from an EMBL/GenBank/DDBJ whole genome shotgun (WGS) entry which is preliminary data.</text>
</comment>
<sequence length="337" mass="36390">MLFSTIYAFALLALSTVVLGGKEHCIVPHPTCRNLPSQTSVTCASLISKSALARPSCTSCTSTIVRTTTTRLTTVKTATILTTRTIVVTKPTVAIITRTNVVTRVSTSVVTSISWKRTTRTTTTTISTTTTLPSQTCLSRRALDIRQVATTFPKICSCYLTATRQTGIYTIQLTSFLLPNATSSVRITSTKTTTSTRVTTTRTSQVISLRTTVRVTSSTVVRTSSTTIVSTRTARQTFAAACTAALVISRQPSTANLENAAAVKVRDFKECCNRCFSAEGCNSYEYRDASKDCILRYSKQSAGCETRYCPLGKQIFNQGNAASGRVWGTGPCYGGMR</sequence>
<evidence type="ECO:0000313" key="4">
    <source>
        <dbReference type="Proteomes" id="UP001373714"/>
    </source>
</evidence>
<dbReference type="EMBL" id="JAVHNS010000018">
    <property type="protein sequence ID" value="KAK6331458.1"/>
    <property type="molecule type" value="Genomic_DNA"/>
</dbReference>
<dbReference type="InterPro" id="IPR003609">
    <property type="entry name" value="Pan_app"/>
</dbReference>